<keyword evidence="5 10" id="KW-0326">Glycosidase</keyword>
<evidence type="ECO:0000256" key="4">
    <source>
        <dbReference type="ARBA" id="ARBA00023157"/>
    </source>
</evidence>
<organism evidence="11 12">
    <name type="scientific">Myotis davidii</name>
    <name type="common">David's myotis</name>
    <dbReference type="NCBI Taxonomy" id="225400"/>
    <lineage>
        <taxon>Eukaryota</taxon>
        <taxon>Metazoa</taxon>
        <taxon>Chordata</taxon>
        <taxon>Craniata</taxon>
        <taxon>Vertebrata</taxon>
        <taxon>Euteleostomi</taxon>
        <taxon>Mammalia</taxon>
        <taxon>Eutheria</taxon>
        <taxon>Laurasiatheria</taxon>
        <taxon>Chiroptera</taxon>
        <taxon>Yangochiroptera</taxon>
        <taxon>Vespertilionidae</taxon>
        <taxon>Myotis</taxon>
    </lineage>
</organism>
<feature type="disulfide bond" evidence="9">
    <location>
        <begin position="337"/>
        <end position="346"/>
    </location>
</feature>
<evidence type="ECO:0000256" key="3">
    <source>
        <dbReference type="ARBA" id="ARBA00022801"/>
    </source>
</evidence>
<reference evidence="12" key="1">
    <citation type="journal article" date="2013" name="Science">
        <title>Comparative analysis of bat genomes provides insight into the evolution of flight and immunity.</title>
        <authorList>
            <person name="Zhang G."/>
            <person name="Cowled C."/>
            <person name="Shi Z."/>
            <person name="Huang Z."/>
            <person name="Bishop-Lilly K.A."/>
            <person name="Fang X."/>
            <person name="Wynne J.W."/>
            <person name="Xiong Z."/>
            <person name="Baker M.L."/>
            <person name="Zhao W."/>
            <person name="Tachedjian M."/>
            <person name="Zhu Y."/>
            <person name="Zhou P."/>
            <person name="Jiang X."/>
            <person name="Ng J."/>
            <person name="Yang L."/>
            <person name="Wu L."/>
            <person name="Xiao J."/>
            <person name="Feng Y."/>
            <person name="Chen Y."/>
            <person name="Sun X."/>
            <person name="Zhang Y."/>
            <person name="Marsh G.A."/>
            <person name="Crameri G."/>
            <person name="Broder C.C."/>
            <person name="Frey K.G."/>
            <person name="Wang L.F."/>
            <person name="Wang J."/>
        </authorList>
    </citation>
    <scope>NUCLEOTIDE SEQUENCE [LARGE SCALE GENOMIC DNA]</scope>
</reference>
<dbReference type="InterPro" id="IPR017853">
    <property type="entry name" value="GH"/>
</dbReference>
<evidence type="ECO:0000256" key="1">
    <source>
        <dbReference type="ARBA" id="ARBA00000251"/>
    </source>
</evidence>
<evidence type="ECO:0000256" key="6">
    <source>
        <dbReference type="PIRNR" id="PIRNR038193"/>
    </source>
</evidence>
<name>L5LLQ6_MYODS</name>
<evidence type="ECO:0000313" key="12">
    <source>
        <dbReference type="Proteomes" id="UP000010556"/>
    </source>
</evidence>
<sequence>MFQMIGSPFAKARGQNVTIFYVDRLGYYPWYTSQGAPVNGGLPQNTSLQVHLQKVDQDINYYIPAKDFSGLAVIDWEHWRPQWARNWGEKNVYRQKSRKLASDKLKNASAADIECLAKATFEQSANAFMKETIELGLKSRPNGLWGYYLYPDCHNYNVDAPNYTGSCPEKEVLRNNELSWLWNSSAALYPAIGVRKSLGDGENLLHFSQFRVHESMRVSAMTSRDYALPVFVYTRLDYRDEPLFFLSKGNCTKVKRFVSSDLGSYIVNVTRAAEMCSLHLCRNNGRCIRKAWKAPDYLHLNPASYHIEASEDGGFHVEGEASDADLAGLAEKFSCHCYQGYEGADCRDMEAGGTCSGVSLFPGSLGALCLLALAGFSSI</sequence>
<feature type="disulfide bond" evidence="9">
    <location>
        <begin position="153"/>
        <end position="167"/>
    </location>
</feature>
<dbReference type="AlphaFoldDB" id="L5LLQ6"/>
<feature type="disulfide bond" evidence="9">
    <location>
        <begin position="276"/>
        <end position="287"/>
    </location>
</feature>
<dbReference type="EMBL" id="KB111145">
    <property type="protein sequence ID" value="ELK26393.1"/>
    <property type="molecule type" value="Genomic_DNA"/>
</dbReference>
<feature type="glycosylation site" description="N-linked (GlcNAc...) asparagine" evidence="8">
    <location>
        <position position="268"/>
    </location>
</feature>
<dbReference type="EC" id="3.2.1.35" evidence="10"/>
<dbReference type="PANTHER" id="PTHR11769:SF7">
    <property type="entry name" value="HYALURONIDASE-4"/>
    <property type="match status" value="1"/>
</dbReference>
<dbReference type="GO" id="GO:0004415">
    <property type="term" value="F:hyalurononglucosaminidase activity"/>
    <property type="evidence" value="ECO:0007669"/>
    <property type="project" value="UniProtKB-UniRule"/>
</dbReference>
<dbReference type="eggNOG" id="ENOG502QPZH">
    <property type="taxonomic scope" value="Eukaryota"/>
</dbReference>
<evidence type="ECO:0000256" key="8">
    <source>
        <dbReference type="PIRSR" id="PIRSR038193-2"/>
    </source>
</evidence>
<dbReference type="PANTHER" id="PTHR11769">
    <property type="entry name" value="HYALURONIDASE"/>
    <property type="match status" value="1"/>
</dbReference>
<comment type="similarity">
    <text evidence="2 6 10">Belongs to the glycosyl hydrolase 56 family.</text>
</comment>
<keyword evidence="12" id="KW-1185">Reference proteome</keyword>
<dbReference type="FunFam" id="3.20.20.70:FF:000065">
    <property type="entry name" value="Hyaluronidase"/>
    <property type="match status" value="1"/>
</dbReference>
<dbReference type="InterPro" id="IPR013785">
    <property type="entry name" value="Aldolase_TIM"/>
</dbReference>
<protein>
    <recommendedName>
        <fullName evidence="10">Hyaluronidase</fullName>
        <ecNumber evidence="10">3.2.1.35</ecNumber>
    </recommendedName>
</protein>
<dbReference type="GO" id="GO:0005975">
    <property type="term" value="P:carbohydrate metabolic process"/>
    <property type="evidence" value="ECO:0007669"/>
    <property type="project" value="UniProtKB-UniRule"/>
</dbReference>
<evidence type="ECO:0000256" key="5">
    <source>
        <dbReference type="ARBA" id="ARBA00023295"/>
    </source>
</evidence>
<feature type="active site" description="Proton donor" evidence="7">
    <location>
        <position position="77"/>
    </location>
</feature>
<dbReference type="InterPro" id="IPR018155">
    <property type="entry name" value="Hyaluronidase"/>
</dbReference>
<proteinExistence type="inferred from homology"/>
<dbReference type="PRINTS" id="PR00846">
    <property type="entry name" value="GLHYDRLASE56"/>
</dbReference>
<gene>
    <name evidence="11" type="ORF">MDA_GLEAN10002488</name>
</gene>
<comment type="catalytic activity">
    <reaction evidence="1 10">
        <text>Random hydrolysis of (1-&gt;4)-linkages between N-acetyl-beta-D-glucosamine and D-glucuronate residues in hyaluronate.</text>
        <dbReference type="EC" id="3.2.1.35"/>
    </reaction>
</comment>
<dbReference type="GO" id="GO:0031410">
    <property type="term" value="C:cytoplasmic vesicle"/>
    <property type="evidence" value="ECO:0007669"/>
    <property type="project" value="TreeGrafter"/>
</dbReference>
<dbReference type="GO" id="GO:0030214">
    <property type="term" value="P:hyaluronan catabolic process"/>
    <property type="evidence" value="ECO:0007669"/>
    <property type="project" value="TreeGrafter"/>
</dbReference>
<dbReference type="Gene3D" id="3.20.20.70">
    <property type="entry name" value="Aldolase class I"/>
    <property type="match status" value="2"/>
</dbReference>
<dbReference type="Proteomes" id="UP000010556">
    <property type="component" value="Unassembled WGS sequence"/>
</dbReference>
<accession>L5LLQ6</accession>
<feature type="disulfide bond" evidence="9">
    <location>
        <begin position="281"/>
        <end position="335"/>
    </location>
</feature>
<dbReference type="SUPFAM" id="SSF51445">
    <property type="entry name" value="(Trans)glycosidases"/>
    <property type="match status" value="1"/>
</dbReference>
<dbReference type="PIRSF" id="PIRSF038193">
    <property type="entry name" value="Hyaluronidase"/>
    <property type="match status" value="1"/>
</dbReference>
<keyword evidence="3 10" id="KW-0378">Hydrolase</keyword>
<dbReference type="Pfam" id="PF01630">
    <property type="entry name" value="Glyco_hydro_56"/>
    <property type="match status" value="1"/>
</dbReference>
<evidence type="ECO:0000256" key="7">
    <source>
        <dbReference type="PIRSR" id="PIRSR038193-1"/>
    </source>
</evidence>
<evidence type="ECO:0000256" key="9">
    <source>
        <dbReference type="PIRSR" id="PIRSR038193-3"/>
    </source>
</evidence>
<evidence type="ECO:0000256" key="2">
    <source>
        <dbReference type="ARBA" id="ARBA00008871"/>
    </source>
</evidence>
<keyword evidence="4 9" id="KW-1015">Disulfide bond</keyword>
<evidence type="ECO:0000256" key="10">
    <source>
        <dbReference type="RuleBase" id="RU610713"/>
    </source>
</evidence>
<evidence type="ECO:0000313" key="11">
    <source>
        <dbReference type="EMBL" id="ELK26393.1"/>
    </source>
</evidence>